<proteinExistence type="predicted"/>
<reference evidence="1 2" key="1">
    <citation type="journal article" date="2016" name="Nat. Commun.">
        <title>Thousands of microbial genomes shed light on interconnected biogeochemical processes in an aquifer system.</title>
        <authorList>
            <person name="Anantharaman K."/>
            <person name="Brown C.T."/>
            <person name="Hug L.A."/>
            <person name="Sharon I."/>
            <person name="Castelle C.J."/>
            <person name="Probst A.J."/>
            <person name="Thomas B.C."/>
            <person name="Singh A."/>
            <person name="Wilkins M.J."/>
            <person name="Karaoz U."/>
            <person name="Brodie E.L."/>
            <person name="Williams K.H."/>
            <person name="Hubbard S.S."/>
            <person name="Banfield J.F."/>
        </authorList>
    </citation>
    <scope>NUCLEOTIDE SEQUENCE [LARGE SCALE GENOMIC DNA]</scope>
</reference>
<gene>
    <name evidence="1" type="ORF">A2625_06705</name>
</gene>
<organism evidence="1 2">
    <name type="scientific">candidate division WOR-1 bacterium RIFCSPHIGHO2_01_FULL_53_15</name>
    <dbReference type="NCBI Taxonomy" id="1802564"/>
    <lineage>
        <taxon>Bacteria</taxon>
        <taxon>Bacillati</taxon>
        <taxon>Saganbacteria</taxon>
    </lineage>
</organism>
<comment type="caution">
    <text evidence="1">The sequence shown here is derived from an EMBL/GenBank/DDBJ whole genome shotgun (WGS) entry which is preliminary data.</text>
</comment>
<protein>
    <recommendedName>
        <fullName evidence="3">DUF4157 domain-containing protein</fullName>
    </recommendedName>
</protein>
<dbReference type="EMBL" id="METM01000002">
    <property type="protein sequence ID" value="OGB90966.1"/>
    <property type="molecule type" value="Genomic_DNA"/>
</dbReference>
<dbReference type="Proteomes" id="UP000178724">
    <property type="component" value="Unassembled WGS sequence"/>
</dbReference>
<evidence type="ECO:0000313" key="2">
    <source>
        <dbReference type="Proteomes" id="UP000178724"/>
    </source>
</evidence>
<sequence>MREADIPAGELRIVENNLSKNLPPDSRAWALYALCLLKRVTAKRQLSPRYNEFTRTLTRLIKNGGINFSAGAIDAGVFAQADENNIILNSRKNLGDWPPLKIEATLIHELFHLYQRQEKRKLSWIASEAEAHLIEGDYRDLSSPGPRSENDWLVVGGPRNSTAFNVPPSAAQEARSGGVERVLARIANNYELTFFFTRIIPSLPPVYSPPPQGRLDDNAYLRLLQNETDVAFAKIADQPLASQIIACRKYHQGISGCDLTTDLAIFGQSALYLAQKSMMIAGREAAQRSFNHYFIELWQGQSLANSPLDLFINQEQPK</sequence>
<dbReference type="AlphaFoldDB" id="A0A1F4Q547"/>
<evidence type="ECO:0000313" key="1">
    <source>
        <dbReference type="EMBL" id="OGB90966.1"/>
    </source>
</evidence>
<evidence type="ECO:0008006" key="3">
    <source>
        <dbReference type="Google" id="ProtNLM"/>
    </source>
</evidence>
<name>A0A1F4Q547_UNCSA</name>
<accession>A0A1F4Q547</accession>